<reference evidence="2 3" key="1">
    <citation type="journal article" date="2014" name="Agronomy (Basel)">
        <title>A Draft Genome Sequence for Ensete ventricosum, the Drought-Tolerant Tree Against Hunger.</title>
        <authorList>
            <person name="Harrison J."/>
            <person name="Moore K.A."/>
            <person name="Paszkiewicz K."/>
            <person name="Jones T."/>
            <person name="Grant M."/>
            <person name="Ambacheew D."/>
            <person name="Muzemil S."/>
            <person name="Studholme D.J."/>
        </authorList>
    </citation>
    <scope>NUCLEOTIDE SEQUENCE [LARGE SCALE GENOMIC DNA]</scope>
</reference>
<gene>
    <name evidence="2" type="ORF">B296_00024553</name>
</gene>
<comment type="caution">
    <text evidence="2">The sequence shown here is derived from an EMBL/GenBank/DDBJ whole genome shotgun (WGS) entry which is preliminary data.</text>
</comment>
<evidence type="ECO:0000256" key="1">
    <source>
        <dbReference type="SAM" id="MobiDB-lite"/>
    </source>
</evidence>
<dbReference type="Proteomes" id="UP000287651">
    <property type="component" value="Unassembled WGS sequence"/>
</dbReference>
<protein>
    <submittedName>
        <fullName evidence="2">Uncharacterized protein</fullName>
    </submittedName>
</protein>
<feature type="compositionally biased region" description="Basic and acidic residues" evidence="1">
    <location>
        <begin position="36"/>
        <end position="50"/>
    </location>
</feature>
<dbReference type="AlphaFoldDB" id="A0A426YXL3"/>
<organism evidence="2 3">
    <name type="scientific">Ensete ventricosum</name>
    <name type="common">Abyssinian banana</name>
    <name type="synonym">Musa ensete</name>
    <dbReference type="NCBI Taxonomy" id="4639"/>
    <lineage>
        <taxon>Eukaryota</taxon>
        <taxon>Viridiplantae</taxon>
        <taxon>Streptophyta</taxon>
        <taxon>Embryophyta</taxon>
        <taxon>Tracheophyta</taxon>
        <taxon>Spermatophyta</taxon>
        <taxon>Magnoliopsida</taxon>
        <taxon>Liliopsida</taxon>
        <taxon>Zingiberales</taxon>
        <taxon>Musaceae</taxon>
        <taxon>Ensete</taxon>
    </lineage>
</organism>
<name>A0A426YXL3_ENSVE</name>
<evidence type="ECO:0000313" key="2">
    <source>
        <dbReference type="EMBL" id="RRT56476.1"/>
    </source>
</evidence>
<sequence>MKINPEYGERLPTGKRVGASEVEEEDIGESITGQGESKRERACPQAENRKVEEDTMVEGACSRVEGVALILGDSVVVSATESGAVGGVVFLALCDLIDVLGLLFGAAEGVKRLQ</sequence>
<proteinExistence type="predicted"/>
<evidence type="ECO:0000313" key="3">
    <source>
        <dbReference type="Proteomes" id="UP000287651"/>
    </source>
</evidence>
<accession>A0A426YXL3</accession>
<dbReference type="EMBL" id="AMZH03009612">
    <property type="protein sequence ID" value="RRT56476.1"/>
    <property type="molecule type" value="Genomic_DNA"/>
</dbReference>
<feature type="region of interest" description="Disordered" evidence="1">
    <location>
        <begin position="1"/>
        <end position="50"/>
    </location>
</feature>